<sequence>MLTILRQNPANNNSASRRVLSINSADKRIDPGQMDRPSDKNVKKMLGLPTGKSSPRQEEMFSSRFDKNIVFMSD</sequence>
<dbReference type="Proteomes" id="UP000015102">
    <property type="component" value="Unassembled WGS sequence"/>
</dbReference>
<evidence type="ECO:0000313" key="3">
    <source>
        <dbReference type="Proteomes" id="UP000015102"/>
    </source>
</evidence>
<dbReference type="HOGENOM" id="CLU_2690659_0_0_1"/>
<name>T1GPE7_MEGSC</name>
<protein>
    <submittedName>
        <fullName evidence="2">Uncharacterized protein</fullName>
    </submittedName>
</protein>
<dbReference type="AlphaFoldDB" id="T1GPE7"/>
<evidence type="ECO:0000256" key="1">
    <source>
        <dbReference type="SAM" id="MobiDB-lite"/>
    </source>
</evidence>
<organism evidence="2 3">
    <name type="scientific">Megaselia scalaris</name>
    <name type="common">Humpbacked fly</name>
    <name type="synonym">Phora scalaris</name>
    <dbReference type="NCBI Taxonomy" id="36166"/>
    <lineage>
        <taxon>Eukaryota</taxon>
        <taxon>Metazoa</taxon>
        <taxon>Ecdysozoa</taxon>
        <taxon>Arthropoda</taxon>
        <taxon>Hexapoda</taxon>
        <taxon>Insecta</taxon>
        <taxon>Pterygota</taxon>
        <taxon>Neoptera</taxon>
        <taxon>Endopterygota</taxon>
        <taxon>Diptera</taxon>
        <taxon>Brachycera</taxon>
        <taxon>Muscomorpha</taxon>
        <taxon>Platypezoidea</taxon>
        <taxon>Phoridae</taxon>
        <taxon>Megaseliini</taxon>
        <taxon>Megaselia</taxon>
    </lineage>
</organism>
<dbReference type="EnsemblMetazoa" id="MESCA005475-RA">
    <property type="protein sequence ID" value="MESCA005475-PA"/>
    <property type="gene ID" value="MESCA005475"/>
</dbReference>
<dbReference type="EMBL" id="CAQQ02017798">
    <property type="status" value="NOT_ANNOTATED_CDS"/>
    <property type="molecule type" value="Genomic_DNA"/>
</dbReference>
<accession>T1GPE7</accession>
<evidence type="ECO:0000313" key="2">
    <source>
        <dbReference type="EnsemblMetazoa" id="MESCA005475-PA"/>
    </source>
</evidence>
<proteinExistence type="predicted"/>
<feature type="compositionally biased region" description="Polar residues" evidence="1">
    <location>
        <begin position="1"/>
        <end position="24"/>
    </location>
</feature>
<dbReference type="EMBL" id="CAQQ02017800">
    <property type="status" value="NOT_ANNOTATED_CDS"/>
    <property type="molecule type" value="Genomic_DNA"/>
</dbReference>
<reference evidence="2" key="2">
    <citation type="submission" date="2015-06" db="UniProtKB">
        <authorList>
            <consortium name="EnsemblMetazoa"/>
        </authorList>
    </citation>
    <scope>IDENTIFICATION</scope>
</reference>
<dbReference type="EMBL" id="CAQQ02017799">
    <property type="status" value="NOT_ANNOTATED_CDS"/>
    <property type="molecule type" value="Genomic_DNA"/>
</dbReference>
<keyword evidence="3" id="KW-1185">Reference proteome</keyword>
<feature type="region of interest" description="Disordered" evidence="1">
    <location>
        <begin position="1"/>
        <end position="59"/>
    </location>
</feature>
<reference evidence="3" key="1">
    <citation type="submission" date="2013-02" db="EMBL/GenBank/DDBJ databases">
        <authorList>
            <person name="Hughes D."/>
        </authorList>
    </citation>
    <scope>NUCLEOTIDE SEQUENCE</scope>
    <source>
        <strain>Durham</strain>
        <strain evidence="3">NC isolate 2 -- Noor lab</strain>
    </source>
</reference>